<dbReference type="Gene3D" id="3.30.360.10">
    <property type="entry name" value="Dihydrodipicolinate Reductase, domain 2"/>
    <property type="match status" value="1"/>
</dbReference>
<dbReference type="PANTHER" id="PTHR43377">
    <property type="entry name" value="BILIVERDIN REDUCTASE A"/>
    <property type="match status" value="1"/>
</dbReference>
<dbReference type="InterPro" id="IPR000683">
    <property type="entry name" value="Gfo/Idh/MocA-like_OxRdtase_N"/>
</dbReference>
<dbReference type="InterPro" id="IPR055170">
    <property type="entry name" value="GFO_IDH_MocA-like_dom"/>
</dbReference>
<dbReference type="SUPFAM" id="SSF51735">
    <property type="entry name" value="NAD(P)-binding Rossmann-fold domains"/>
    <property type="match status" value="1"/>
</dbReference>
<organism evidence="3 4">
    <name type="scientific">Paenibacillus agaridevorans</name>
    <dbReference type="NCBI Taxonomy" id="171404"/>
    <lineage>
        <taxon>Bacteria</taxon>
        <taxon>Bacillati</taxon>
        <taxon>Bacillota</taxon>
        <taxon>Bacilli</taxon>
        <taxon>Bacillales</taxon>
        <taxon>Paenibacillaceae</taxon>
        <taxon>Paenibacillus</taxon>
    </lineage>
</organism>
<dbReference type="EMBL" id="BDQX01000113">
    <property type="protein sequence ID" value="GBG07823.1"/>
    <property type="molecule type" value="Genomic_DNA"/>
</dbReference>
<dbReference type="InterPro" id="IPR036291">
    <property type="entry name" value="NAD(P)-bd_dom_sf"/>
</dbReference>
<dbReference type="Pfam" id="PF22725">
    <property type="entry name" value="GFO_IDH_MocA_C3"/>
    <property type="match status" value="1"/>
</dbReference>
<protein>
    <submittedName>
        <fullName evidence="3">Gfo/Idh/MocA family oxidoreductase</fullName>
    </submittedName>
</protein>
<name>A0A2R5EVK1_9BACL</name>
<evidence type="ECO:0000259" key="1">
    <source>
        <dbReference type="Pfam" id="PF01408"/>
    </source>
</evidence>
<keyword evidence="4" id="KW-1185">Reference proteome</keyword>
<evidence type="ECO:0000259" key="2">
    <source>
        <dbReference type="Pfam" id="PF22725"/>
    </source>
</evidence>
<dbReference type="AlphaFoldDB" id="A0A2R5EVK1"/>
<dbReference type="SUPFAM" id="SSF55347">
    <property type="entry name" value="Glyceraldehyde-3-phosphate dehydrogenase-like, C-terminal domain"/>
    <property type="match status" value="1"/>
</dbReference>
<dbReference type="GO" id="GO:0000166">
    <property type="term" value="F:nucleotide binding"/>
    <property type="evidence" value="ECO:0007669"/>
    <property type="project" value="InterPro"/>
</dbReference>
<evidence type="ECO:0000313" key="4">
    <source>
        <dbReference type="Proteomes" id="UP000245202"/>
    </source>
</evidence>
<reference evidence="3 4" key="1">
    <citation type="submission" date="2017-08" db="EMBL/GenBank/DDBJ databases">
        <title>Substantial Increase in Enzyme Production by Combined Drug-Resistance Mutations in Paenibacillus agaridevorans.</title>
        <authorList>
            <person name="Tanaka Y."/>
            <person name="Funane K."/>
            <person name="Hosaka T."/>
            <person name="Shiwa Y."/>
            <person name="Fujita N."/>
            <person name="Miyazaki T."/>
            <person name="Yoshikawa H."/>
            <person name="Murakami K."/>
            <person name="Kasahara K."/>
            <person name="Inaoka T."/>
            <person name="Hiraga Y."/>
            <person name="Ochi K."/>
        </authorList>
    </citation>
    <scope>NUCLEOTIDE SEQUENCE [LARGE SCALE GENOMIC DNA]</scope>
    <source>
        <strain evidence="3 4">T-3040</strain>
    </source>
</reference>
<accession>A0A2R5EVK1</accession>
<dbReference type="Proteomes" id="UP000245202">
    <property type="component" value="Unassembled WGS sequence"/>
</dbReference>
<feature type="domain" description="GFO/IDH/MocA-like oxidoreductase" evidence="2">
    <location>
        <begin position="152"/>
        <end position="273"/>
    </location>
</feature>
<comment type="caution">
    <text evidence="3">The sequence shown here is derived from an EMBL/GenBank/DDBJ whole genome shotgun (WGS) entry which is preliminary data.</text>
</comment>
<evidence type="ECO:0000313" key="3">
    <source>
        <dbReference type="EMBL" id="GBG07823.1"/>
    </source>
</evidence>
<dbReference type="Gene3D" id="3.40.50.720">
    <property type="entry name" value="NAD(P)-binding Rossmann-like Domain"/>
    <property type="match status" value="1"/>
</dbReference>
<sequence length="356" mass="38971">MKIKAETGLEQGDEGGDIMSKLRFAVVGSGWVAGEYMKAINAHTDAEIGAVVSRSREFAAEKLAALGIDAPIAASYEEVLNDSRIDAVVLCSTPEQRAEQTIAAARRGKHIVMEKPLALNRRELWNMAEALEQHPVHTVASFVLRWNPSFNNTKALIEDDAIGRVYMAQIDYWHHVGKQYSQYRWSKTMELGGSSMLSAGCHAVDAVRYFAGDIVEVSAFGCRTWADSDYGFDPNAIAIFKLKNGGIGKVSSSLECKTPYIFNVHLLGEQGAIMNNRLFSHKLPGQTDYTVIPTILPDSGDVSHHPFVEEINEFVASVRSGAATRCTFQDAYKSMEVCFAIDESIASGKTVILPSA</sequence>
<dbReference type="PANTHER" id="PTHR43377:SF1">
    <property type="entry name" value="BILIVERDIN REDUCTASE A"/>
    <property type="match status" value="1"/>
</dbReference>
<proteinExistence type="predicted"/>
<feature type="domain" description="Gfo/Idh/MocA-like oxidoreductase N-terminal" evidence="1">
    <location>
        <begin position="22"/>
        <end position="136"/>
    </location>
</feature>
<dbReference type="Pfam" id="PF01408">
    <property type="entry name" value="GFO_IDH_MocA"/>
    <property type="match status" value="1"/>
</dbReference>
<gene>
    <name evidence="3" type="ORF">PAT3040_02384</name>
</gene>
<dbReference type="InterPro" id="IPR051450">
    <property type="entry name" value="Gfo/Idh/MocA_Oxidoreductases"/>
</dbReference>